<evidence type="ECO:0000259" key="11">
    <source>
        <dbReference type="PROSITE" id="PS50109"/>
    </source>
</evidence>
<evidence type="ECO:0000256" key="3">
    <source>
        <dbReference type="ARBA" id="ARBA00022553"/>
    </source>
</evidence>
<dbReference type="EC" id="2.7.13.3" evidence="2"/>
<keyword evidence="6" id="KW-0418">Kinase</keyword>
<dbReference type="Pfam" id="PF00512">
    <property type="entry name" value="HisKA"/>
    <property type="match status" value="1"/>
</dbReference>
<dbReference type="EMBL" id="BBLT01000002">
    <property type="protein sequence ID" value="GAL83908.1"/>
    <property type="molecule type" value="Genomic_DNA"/>
</dbReference>
<evidence type="ECO:0000313" key="12">
    <source>
        <dbReference type="EMBL" id="GAL83908.1"/>
    </source>
</evidence>
<evidence type="ECO:0000256" key="8">
    <source>
        <dbReference type="ARBA" id="ARBA00023012"/>
    </source>
</evidence>
<keyword evidence="10" id="KW-1133">Transmembrane helix</keyword>
<dbReference type="InterPro" id="IPR003661">
    <property type="entry name" value="HisK_dim/P_dom"/>
</dbReference>
<dbReference type="PRINTS" id="PR00344">
    <property type="entry name" value="BCTRLSENSOR"/>
</dbReference>
<dbReference type="InterPro" id="IPR036097">
    <property type="entry name" value="HisK_dim/P_sf"/>
</dbReference>
<dbReference type="PANTHER" id="PTHR42878">
    <property type="entry name" value="TWO-COMPONENT HISTIDINE KINASE"/>
    <property type="match status" value="1"/>
</dbReference>
<dbReference type="GO" id="GO:0030295">
    <property type="term" value="F:protein kinase activator activity"/>
    <property type="evidence" value="ECO:0007669"/>
    <property type="project" value="TreeGrafter"/>
</dbReference>
<keyword evidence="8" id="KW-0902">Two-component regulatory system</keyword>
<dbReference type="Gene3D" id="1.10.287.130">
    <property type="match status" value="1"/>
</dbReference>
<dbReference type="PANTHER" id="PTHR42878:SF7">
    <property type="entry name" value="SENSOR HISTIDINE KINASE GLRK"/>
    <property type="match status" value="1"/>
</dbReference>
<name>A0A098LCP6_9BACT</name>
<evidence type="ECO:0000256" key="2">
    <source>
        <dbReference type="ARBA" id="ARBA00012438"/>
    </source>
</evidence>
<keyword evidence="4" id="KW-0808">Transferase</keyword>
<feature type="coiled-coil region" evidence="9">
    <location>
        <begin position="213"/>
        <end position="265"/>
    </location>
</feature>
<dbReference type="GO" id="GO:0007234">
    <property type="term" value="P:osmosensory signaling via phosphorelay pathway"/>
    <property type="evidence" value="ECO:0007669"/>
    <property type="project" value="TreeGrafter"/>
</dbReference>
<sequence length="623" mass="71458">MRKIVLIAFLISLAGSIGFALPVDSVKVVVIDEKDKPVSAAKISIEGSRFFLTNKSGTFKFRPAKELEMPIKVVLDKSGFVIDEFIFYEEDKEIEIRVKKNEYFLKELIIKLLNDSGSVMVNQILEYAGEEYHTDKKGIARIPKKRFVPEDFKVNGYNLDKINFSEKEQIYVLTLLPEVVELPKPAVAENTKDTMTMEKILTLTQEQLDSMIFDRYKEEFEKISAEIVEERRRLVESNSKIRDEIDHITNKLRNEKNLTDEQRQELQKYVGKLERSLIENSLAYNKAEEKTMSFIERLKFIIMQKDSINYIAIKKLQAAERQRIQAEKKAKRTIIISSIIAVALLLLAVVFYSIARKMRRQKRQLEISNEELGKIKDTLSEKLIESGKQKAMIEEQNQQLDMFVYKASHDIKGPLKSLLGLSKLGLSSVKDENSLELFTHIHKSITKLDKLVSDLLFLSKAKKVEINNSKINVAGLVQEVVNSYKNIEGYGNVNIDIDIPETIDFTSDYNLFYSVVQNFVENAIKYADNSKENKYLKISANSDDEKTEFRFEDNGMGIEPEHLSKIFDMFYKISENSAGSGLGLYIVKYNVERLGGVIKVESEPNKGSVFVLEFKKTADLVLN</sequence>
<dbReference type="Gene3D" id="3.30.565.10">
    <property type="entry name" value="Histidine kinase-like ATPase, C-terminal domain"/>
    <property type="match status" value="1"/>
</dbReference>
<dbReference type="AlphaFoldDB" id="A0A098LCP6"/>
<feature type="domain" description="Histidine kinase" evidence="11">
    <location>
        <begin position="406"/>
        <end position="618"/>
    </location>
</feature>
<keyword evidence="10" id="KW-0812">Transmembrane</keyword>
<dbReference type="InterPro" id="IPR003594">
    <property type="entry name" value="HATPase_dom"/>
</dbReference>
<feature type="transmembrane region" description="Helical" evidence="10">
    <location>
        <begin position="334"/>
        <end position="355"/>
    </location>
</feature>
<dbReference type="GO" id="GO:0000155">
    <property type="term" value="F:phosphorelay sensor kinase activity"/>
    <property type="evidence" value="ECO:0007669"/>
    <property type="project" value="InterPro"/>
</dbReference>
<evidence type="ECO:0000256" key="1">
    <source>
        <dbReference type="ARBA" id="ARBA00000085"/>
    </source>
</evidence>
<dbReference type="GO" id="GO:0005524">
    <property type="term" value="F:ATP binding"/>
    <property type="evidence" value="ECO:0007669"/>
    <property type="project" value="UniProtKB-KW"/>
</dbReference>
<evidence type="ECO:0000256" key="9">
    <source>
        <dbReference type="SAM" id="Coils"/>
    </source>
</evidence>
<evidence type="ECO:0000256" key="4">
    <source>
        <dbReference type="ARBA" id="ARBA00022679"/>
    </source>
</evidence>
<dbReference type="SUPFAM" id="SSF55874">
    <property type="entry name" value="ATPase domain of HSP90 chaperone/DNA topoisomerase II/histidine kinase"/>
    <property type="match status" value="1"/>
</dbReference>
<keyword evidence="10" id="KW-0472">Membrane</keyword>
<protein>
    <recommendedName>
        <fullName evidence="2">histidine kinase</fullName>
        <ecNumber evidence="2">2.7.13.3</ecNumber>
    </recommendedName>
</protein>
<dbReference type="STRING" id="153721.MYP_1136"/>
<keyword evidence="13" id="KW-1185">Reference proteome</keyword>
<dbReference type="SMART" id="SM00388">
    <property type="entry name" value="HisKA"/>
    <property type="match status" value="1"/>
</dbReference>
<dbReference type="Proteomes" id="UP000030185">
    <property type="component" value="Unassembled WGS sequence"/>
</dbReference>
<dbReference type="Pfam" id="PF02518">
    <property type="entry name" value="HATPase_c"/>
    <property type="match status" value="1"/>
</dbReference>
<dbReference type="SMART" id="SM00387">
    <property type="entry name" value="HATPase_c"/>
    <property type="match status" value="1"/>
</dbReference>
<accession>A0A098LCP6</accession>
<dbReference type="InterPro" id="IPR005467">
    <property type="entry name" value="His_kinase_dom"/>
</dbReference>
<dbReference type="InterPro" id="IPR050351">
    <property type="entry name" value="BphY/WalK/GraS-like"/>
</dbReference>
<reference evidence="12 13" key="1">
    <citation type="submission" date="2014-09" db="EMBL/GenBank/DDBJ databases">
        <title>Sporocytophaga myxococcoides PG-01 genome sequencing.</title>
        <authorList>
            <person name="Liu L."/>
            <person name="Gao P.J."/>
            <person name="Chen G.J."/>
            <person name="Wang L.S."/>
        </authorList>
    </citation>
    <scope>NUCLEOTIDE SEQUENCE [LARGE SCALE GENOMIC DNA]</scope>
    <source>
        <strain evidence="12 13">PG-01</strain>
    </source>
</reference>
<comment type="caution">
    <text evidence="12">The sequence shown here is derived from an EMBL/GenBank/DDBJ whole genome shotgun (WGS) entry which is preliminary data.</text>
</comment>
<dbReference type="InterPro" id="IPR004358">
    <property type="entry name" value="Sig_transdc_His_kin-like_C"/>
</dbReference>
<keyword evidence="9" id="KW-0175">Coiled coil</keyword>
<dbReference type="PROSITE" id="PS50109">
    <property type="entry name" value="HIS_KIN"/>
    <property type="match status" value="1"/>
</dbReference>
<keyword evidence="5" id="KW-0547">Nucleotide-binding</keyword>
<evidence type="ECO:0000256" key="5">
    <source>
        <dbReference type="ARBA" id="ARBA00022741"/>
    </source>
</evidence>
<dbReference type="GO" id="GO:0000156">
    <property type="term" value="F:phosphorelay response regulator activity"/>
    <property type="evidence" value="ECO:0007669"/>
    <property type="project" value="TreeGrafter"/>
</dbReference>
<comment type="catalytic activity">
    <reaction evidence="1">
        <text>ATP + protein L-histidine = ADP + protein N-phospho-L-histidine.</text>
        <dbReference type="EC" id="2.7.13.3"/>
    </reaction>
</comment>
<organism evidence="12 13">
    <name type="scientific">Sporocytophaga myxococcoides</name>
    <dbReference type="NCBI Taxonomy" id="153721"/>
    <lineage>
        <taxon>Bacteria</taxon>
        <taxon>Pseudomonadati</taxon>
        <taxon>Bacteroidota</taxon>
        <taxon>Cytophagia</taxon>
        <taxon>Cytophagales</taxon>
        <taxon>Cytophagaceae</taxon>
        <taxon>Sporocytophaga</taxon>
    </lineage>
</organism>
<dbReference type="eggNOG" id="COG4251">
    <property type="taxonomic scope" value="Bacteria"/>
</dbReference>
<dbReference type="SUPFAM" id="SSF47384">
    <property type="entry name" value="Homodimeric domain of signal transducing histidine kinase"/>
    <property type="match status" value="1"/>
</dbReference>
<keyword evidence="3" id="KW-0597">Phosphoprotein</keyword>
<dbReference type="OrthoDB" id="973142at2"/>
<gene>
    <name evidence="12" type="ORF">MYP_1136</name>
</gene>
<evidence type="ECO:0000313" key="13">
    <source>
        <dbReference type="Proteomes" id="UP000030185"/>
    </source>
</evidence>
<dbReference type="InterPro" id="IPR036890">
    <property type="entry name" value="HATPase_C_sf"/>
</dbReference>
<evidence type="ECO:0000256" key="7">
    <source>
        <dbReference type="ARBA" id="ARBA00022840"/>
    </source>
</evidence>
<evidence type="ECO:0000256" key="10">
    <source>
        <dbReference type="SAM" id="Phobius"/>
    </source>
</evidence>
<dbReference type="RefSeq" id="WP_052429969.1">
    <property type="nucleotide sequence ID" value="NZ_BBLT01000002.1"/>
</dbReference>
<evidence type="ECO:0000256" key="6">
    <source>
        <dbReference type="ARBA" id="ARBA00022777"/>
    </source>
</evidence>
<keyword evidence="7" id="KW-0067">ATP-binding</keyword>
<proteinExistence type="predicted"/>